<dbReference type="OrthoDB" id="4870234at2"/>
<dbReference type="RefSeq" id="WP_065146312.1">
    <property type="nucleotide sequence ID" value="NZ_LZLS01000197.1"/>
</dbReference>
<accession>A0A1A3NI07</accession>
<dbReference type="InterPro" id="IPR009937">
    <property type="entry name" value="Phage_holin_3_6"/>
</dbReference>
<evidence type="ECO:0000256" key="1">
    <source>
        <dbReference type="SAM" id="Phobius"/>
    </source>
</evidence>
<dbReference type="Proteomes" id="UP000093928">
    <property type="component" value="Unassembled WGS sequence"/>
</dbReference>
<keyword evidence="1" id="KW-0812">Transmembrane</keyword>
<evidence type="ECO:0008006" key="4">
    <source>
        <dbReference type="Google" id="ProtNLM"/>
    </source>
</evidence>
<sequence>MSLNTDPNAPDASIGELMAQLSAQTSRLVRDEMRLAQKELVESAKHAGAGAGLFGAAGLLAFFGLASVITALVAALALALPTWAAALIVAAALFAAAGGAALISRRQAEEITPAAPQAVASVKKDIQEVKDARHDRS</sequence>
<feature type="transmembrane region" description="Helical" evidence="1">
    <location>
        <begin position="83"/>
        <end position="103"/>
    </location>
</feature>
<dbReference type="EMBL" id="LZLS01000197">
    <property type="protein sequence ID" value="OBK21783.1"/>
    <property type="molecule type" value="Genomic_DNA"/>
</dbReference>
<organism evidence="2 3">
    <name type="scientific">Mycobacterium asiaticum</name>
    <dbReference type="NCBI Taxonomy" id="1790"/>
    <lineage>
        <taxon>Bacteria</taxon>
        <taxon>Bacillati</taxon>
        <taxon>Actinomycetota</taxon>
        <taxon>Actinomycetes</taxon>
        <taxon>Mycobacteriales</taxon>
        <taxon>Mycobacteriaceae</taxon>
        <taxon>Mycobacterium</taxon>
    </lineage>
</organism>
<keyword evidence="1" id="KW-0472">Membrane</keyword>
<dbReference type="Pfam" id="PF07332">
    <property type="entry name" value="Phage_holin_3_6"/>
    <property type="match status" value="1"/>
</dbReference>
<protein>
    <recommendedName>
        <fullName evidence="4">Phage holin family protein</fullName>
    </recommendedName>
</protein>
<comment type="caution">
    <text evidence="2">The sequence shown here is derived from an EMBL/GenBank/DDBJ whole genome shotgun (WGS) entry which is preliminary data.</text>
</comment>
<evidence type="ECO:0000313" key="2">
    <source>
        <dbReference type="EMBL" id="OBK21783.1"/>
    </source>
</evidence>
<dbReference type="AlphaFoldDB" id="A0A1A3NI07"/>
<name>A0A1A3NI07_MYCAS</name>
<keyword evidence="1" id="KW-1133">Transmembrane helix</keyword>
<reference evidence="2 3" key="1">
    <citation type="submission" date="2016-06" db="EMBL/GenBank/DDBJ databases">
        <authorList>
            <person name="Kjaerup R.B."/>
            <person name="Dalgaard T.S."/>
            <person name="Juul-Madsen H.R."/>
        </authorList>
    </citation>
    <scope>NUCLEOTIDE SEQUENCE [LARGE SCALE GENOMIC DNA]</scope>
    <source>
        <strain evidence="2 3">1165133.8</strain>
    </source>
</reference>
<proteinExistence type="predicted"/>
<evidence type="ECO:0000313" key="3">
    <source>
        <dbReference type="Proteomes" id="UP000093928"/>
    </source>
</evidence>
<gene>
    <name evidence="2" type="ORF">A5634_09340</name>
</gene>
<feature type="transmembrane region" description="Helical" evidence="1">
    <location>
        <begin position="53"/>
        <end position="77"/>
    </location>
</feature>